<dbReference type="InterPro" id="IPR006674">
    <property type="entry name" value="HD_domain"/>
</dbReference>
<dbReference type="CDD" id="cd00077">
    <property type="entry name" value="HDc"/>
    <property type="match status" value="1"/>
</dbReference>
<dbReference type="Gene3D" id="1.20.58.1910">
    <property type="match status" value="1"/>
</dbReference>
<organism evidence="2 3">
    <name type="scientific">Fontibacillus phaseoli</name>
    <dbReference type="NCBI Taxonomy" id="1416533"/>
    <lineage>
        <taxon>Bacteria</taxon>
        <taxon>Bacillati</taxon>
        <taxon>Bacillota</taxon>
        <taxon>Bacilli</taxon>
        <taxon>Bacillales</taxon>
        <taxon>Paenibacillaceae</taxon>
        <taxon>Fontibacillus</taxon>
    </lineage>
</organism>
<comment type="caution">
    <text evidence="2">The sequence shown here is derived from an EMBL/GenBank/DDBJ whole genome shotgun (WGS) entry which is preliminary data.</text>
</comment>
<dbReference type="PANTHER" id="PTHR33594:SF1">
    <property type="entry name" value="HD_PDEASE DOMAIN-CONTAINING PROTEIN"/>
    <property type="match status" value="1"/>
</dbReference>
<name>A0A369BTV5_9BACL</name>
<dbReference type="RefSeq" id="WP_114495680.1">
    <property type="nucleotide sequence ID" value="NZ_QPJW01000001.1"/>
</dbReference>
<accession>A0A369BTV5</accession>
<dbReference type="Pfam" id="PF01966">
    <property type="entry name" value="HD"/>
    <property type="match status" value="1"/>
</dbReference>
<sequence>MNNHSIIEAAVSFVKNELEFEPSGHDWWHIERVRNLAVAIAKQEQADLLVCELSALLHDIADEKLNDTKEAGLEKVCSWLMSHGAERRLMDHVMLIISTMSYNGGKNPPMDTIEGKVVQDADRLDAMGAIGIARTFIYSGATGRPMHQPGKDFSDADYRSSEKSAIYHFYEKLLKLKGLLNTDYARELAEERHAFMESYLNQFYKEWDLMEEGGDTR</sequence>
<proteinExistence type="predicted"/>
<dbReference type="PANTHER" id="PTHR33594">
    <property type="entry name" value="SUPERFAMILY HYDROLASE, PUTATIVE (AFU_ORTHOLOGUE AFUA_1G03035)-RELATED"/>
    <property type="match status" value="1"/>
</dbReference>
<evidence type="ECO:0000313" key="2">
    <source>
        <dbReference type="EMBL" id="RCX23847.1"/>
    </source>
</evidence>
<keyword evidence="3" id="KW-1185">Reference proteome</keyword>
<dbReference type="SUPFAM" id="SSF109604">
    <property type="entry name" value="HD-domain/PDEase-like"/>
    <property type="match status" value="1"/>
</dbReference>
<evidence type="ECO:0000259" key="1">
    <source>
        <dbReference type="SMART" id="SM00471"/>
    </source>
</evidence>
<feature type="domain" description="HD/PDEase" evidence="1">
    <location>
        <begin position="22"/>
        <end position="136"/>
    </location>
</feature>
<evidence type="ECO:0000313" key="3">
    <source>
        <dbReference type="Proteomes" id="UP000253090"/>
    </source>
</evidence>
<dbReference type="EMBL" id="QPJW01000001">
    <property type="protein sequence ID" value="RCX23847.1"/>
    <property type="molecule type" value="Genomic_DNA"/>
</dbReference>
<gene>
    <name evidence="2" type="ORF">DFP94_1011451</name>
</gene>
<protein>
    <recommendedName>
        <fullName evidence="1">HD/PDEase domain-containing protein</fullName>
    </recommendedName>
</protein>
<reference evidence="2 3" key="1">
    <citation type="submission" date="2018-07" db="EMBL/GenBank/DDBJ databases">
        <title>Genomic Encyclopedia of Type Strains, Phase III (KMG-III): the genomes of soil and plant-associated and newly described type strains.</title>
        <authorList>
            <person name="Whitman W."/>
        </authorList>
    </citation>
    <scope>NUCLEOTIDE SEQUENCE [LARGE SCALE GENOMIC DNA]</scope>
    <source>
        <strain evidence="2 3">CECT 8333</strain>
    </source>
</reference>
<dbReference type="InterPro" id="IPR003607">
    <property type="entry name" value="HD/PDEase_dom"/>
</dbReference>
<dbReference type="Proteomes" id="UP000253090">
    <property type="component" value="Unassembled WGS sequence"/>
</dbReference>
<dbReference type="Gene3D" id="1.10.472.50">
    <property type="entry name" value="HD-domain/PDEase-like"/>
    <property type="match status" value="1"/>
</dbReference>
<dbReference type="AlphaFoldDB" id="A0A369BTV5"/>
<dbReference type="SMART" id="SM00471">
    <property type="entry name" value="HDc"/>
    <property type="match status" value="1"/>
</dbReference>
<dbReference type="OrthoDB" id="9797344at2"/>